<dbReference type="Gene3D" id="3.40.50.720">
    <property type="entry name" value="NAD(P)-binding Rossmann-like Domain"/>
    <property type="match status" value="1"/>
</dbReference>
<reference evidence="1 2" key="1">
    <citation type="submission" date="2018-06" db="EMBL/GenBank/DDBJ databases">
        <title>Lujinxingia sediminis gen. nov. sp. nov., a new facultative anaerobic member of the class Deltaproteobacteria, and proposal of Lujinxingaceae fam. nov.</title>
        <authorList>
            <person name="Guo L.-Y."/>
            <person name="Li C.-M."/>
            <person name="Wang S."/>
            <person name="Du Z.-J."/>
        </authorList>
    </citation>
    <scope>NUCLEOTIDE SEQUENCE [LARGE SCALE GENOMIC DNA]</scope>
    <source>
        <strain evidence="1 2">FA350</strain>
    </source>
</reference>
<dbReference type="InterPro" id="IPR036291">
    <property type="entry name" value="NAD(P)-bd_dom_sf"/>
</dbReference>
<keyword evidence="2" id="KW-1185">Reference proteome</keyword>
<protein>
    <submittedName>
        <fullName evidence="1">Gfo/Idh/MocA family oxidoreductase</fullName>
    </submittedName>
</protein>
<dbReference type="PANTHER" id="PTHR43249:SF1">
    <property type="entry name" value="D-GLUCOSIDE 3-DEHYDROGENASE"/>
    <property type="match status" value="1"/>
</dbReference>
<dbReference type="EMBL" id="CP030032">
    <property type="protein sequence ID" value="AWV90555.1"/>
    <property type="molecule type" value="Genomic_DNA"/>
</dbReference>
<accession>A0A2Z4FP79</accession>
<dbReference type="Proteomes" id="UP000249799">
    <property type="component" value="Chromosome"/>
</dbReference>
<evidence type="ECO:0000313" key="2">
    <source>
        <dbReference type="Proteomes" id="UP000249799"/>
    </source>
</evidence>
<dbReference type="InterPro" id="IPR004104">
    <property type="entry name" value="Gfo/Idh/MocA-like_OxRdtase_C"/>
</dbReference>
<name>A0A2Z4FP79_9DELT</name>
<dbReference type="RefSeq" id="WP_111336063.1">
    <property type="nucleotide sequence ID" value="NZ_CP030032.1"/>
</dbReference>
<dbReference type="AlphaFoldDB" id="A0A2Z4FP79"/>
<dbReference type="SUPFAM" id="SSF55347">
    <property type="entry name" value="Glyceraldehyde-3-phosphate dehydrogenase-like, C-terminal domain"/>
    <property type="match status" value="1"/>
</dbReference>
<dbReference type="InterPro" id="IPR000683">
    <property type="entry name" value="Gfo/Idh/MocA-like_OxRdtase_N"/>
</dbReference>
<evidence type="ECO:0000313" key="1">
    <source>
        <dbReference type="EMBL" id="AWV90555.1"/>
    </source>
</evidence>
<dbReference type="OrthoDB" id="9793050at2"/>
<dbReference type="SUPFAM" id="SSF51735">
    <property type="entry name" value="NAD(P)-binding Rossmann-fold domains"/>
    <property type="match status" value="1"/>
</dbReference>
<sequence>MAALGLIATADPQFTHHLSHLVKSTPITFALVGCGRVARQHLRALRHHSGRAELIAVCDPDPERRRAASLEHGAPEFASLEVLLKDTRPDVLILTSPSGLHPEQAILGAQRGCHIICEKPIATHWEDGLRMVEACEAADKTLFIVKQLRYNPTLQLLKNALDAQRFGDVHLIDIDVFWTRPQDYYDAEDWRGTRKLDGGAFLNQTSHYIDLLSWLFGPVADVHAFTATLGRKIEVEDSGVLNLRWRAGTLGSMSVTMLTYPENLRASMTIAGSRGTAVLGGKACDQIETWRFEDANTSAPDDDIDAINQQTRDFYGNGHLRYYANVLDALQHGAPVDVDGREGLKSLEIIEAAYRSARLKTSVELPL</sequence>
<dbReference type="KEGG" id="bsed:DN745_14955"/>
<dbReference type="Pfam" id="PF01408">
    <property type="entry name" value="GFO_IDH_MocA"/>
    <property type="match status" value="1"/>
</dbReference>
<dbReference type="PANTHER" id="PTHR43249">
    <property type="entry name" value="UDP-N-ACETYL-2-AMINO-2-DEOXY-D-GLUCURONATE OXIDASE"/>
    <property type="match status" value="1"/>
</dbReference>
<dbReference type="GO" id="GO:0000166">
    <property type="term" value="F:nucleotide binding"/>
    <property type="evidence" value="ECO:0007669"/>
    <property type="project" value="InterPro"/>
</dbReference>
<dbReference type="Pfam" id="PF02894">
    <property type="entry name" value="GFO_IDH_MocA_C"/>
    <property type="match status" value="1"/>
</dbReference>
<organism evidence="1 2">
    <name type="scientific">Bradymonas sediminis</name>
    <dbReference type="NCBI Taxonomy" id="1548548"/>
    <lineage>
        <taxon>Bacteria</taxon>
        <taxon>Deltaproteobacteria</taxon>
        <taxon>Bradymonadales</taxon>
        <taxon>Bradymonadaceae</taxon>
        <taxon>Bradymonas</taxon>
    </lineage>
</organism>
<proteinExistence type="predicted"/>
<gene>
    <name evidence="1" type="ORF">DN745_14955</name>
</gene>
<dbReference type="InterPro" id="IPR052515">
    <property type="entry name" value="Gfo/Idh/MocA_Oxidoreductase"/>
</dbReference>
<dbReference type="Gene3D" id="3.30.360.10">
    <property type="entry name" value="Dihydrodipicolinate Reductase, domain 2"/>
    <property type="match status" value="1"/>
</dbReference>